<dbReference type="GO" id="GO:0005737">
    <property type="term" value="C:cytoplasm"/>
    <property type="evidence" value="ECO:0007669"/>
    <property type="project" value="TreeGrafter"/>
</dbReference>
<dbReference type="Proteomes" id="UP001165082">
    <property type="component" value="Unassembled WGS sequence"/>
</dbReference>
<reference evidence="3" key="1">
    <citation type="submission" date="2022-07" db="EMBL/GenBank/DDBJ databases">
        <title>Genome analysis of Parmales, a sister group of diatoms, reveals the evolutionary specialization of diatoms from phago-mixotrophs to photoautotrophs.</title>
        <authorList>
            <person name="Ban H."/>
            <person name="Sato S."/>
            <person name="Yoshikawa S."/>
            <person name="Kazumasa Y."/>
            <person name="Nakamura Y."/>
            <person name="Ichinomiya M."/>
            <person name="Saitoh K."/>
            <person name="Sato N."/>
            <person name="Blanc-Mathieu R."/>
            <person name="Endo H."/>
            <person name="Kuwata A."/>
            <person name="Ogata H."/>
        </authorList>
    </citation>
    <scope>NUCLEOTIDE SEQUENCE</scope>
</reference>
<evidence type="ECO:0000313" key="3">
    <source>
        <dbReference type="EMBL" id="GMI25817.1"/>
    </source>
</evidence>
<dbReference type="CDD" id="cd06257">
    <property type="entry name" value="DnaJ"/>
    <property type="match status" value="1"/>
</dbReference>
<dbReference type="PRINTS" id="PR00625">
    <property type="entry name" value="JDOMAIN"/>
</dbReference>
<dbReference type="GO" id="GO:0005634">
    <property type="term" value="C:nucleus"/>
    <property type="evidence" value="ECO:0007669"/>
    <property type="project" value="TreeGrafter"/>
</dbReference>
<dbReference type="PROSITE" id="PS00636">
    <property type="entry name" value="DNAJ_1"/>
    <property type="match status" value="1"/>
</dbReference>
<feature type="region of interest" description="Disordered" evidence="1">
    <location>
        <begin position="181"/>
        <end position="218"/>
    </location>
</feature>
<evidence type="ECO:0000259" key="2">
    <source>
        <dbReference type="PROSITE" id="PS50076"/>
    </source>
</evidence>
<dbReference type="GO" id="GO:0031072">
    <property type="term" value="F:heat shock protein binding"/>
    <property type="evidence" value="ECO:0007669"/>
    <property type="project" value="TreeGrafter"/>
</dbReference>
<evidence type="ECO:0000313" key="4">
    <source>
        <dbReference type="Proteomes" id="UP001165082"/>
    </source>
</evidence>
<feature type="region of interest" description="Disordered" evidence="1">
    <location>
        <begin position="142"/>
        <end position="165"/>
    </location>
</feature>
<dbReference type="InterPro" id="IPR036869">
    <property type="entry name" value="J_dom_sf"/>
</dbReference>
<comment type="caution">
    <text evidence="3">The sequence shown here is derived from an EMBL/GenBank/DDBJ whole genome shotgun (WGS) entry which is preliminary data.</text>
</comment>
<dbReference type="PANTHER" id="PTHR44144">
    <property type="entry name" value="DNAJ HOMOLOG SUBFAMILY C MEMBER 9"/>
    <property type="match status" value="1"/>
</dbReference>
<dbReference type="EMBL" id="BRXZ01008406">
    <property type="protein sequence ID" value="GMI25817.1"/>
    <property type="molecule type" value="Genomic_DNA"/>
</dbReference>
<proteinExistence type="predicted"/>
<organism evidence="3 4">
    <name type="scientific">Triparma retinervis</name>
    <dbReference type="NCBI Taxonomy" id="2557542"/>
    <lineage>
        <taxon>Eukaryota</taxon>
        <taxon>Sar</taxon>
        <taxon>Stramenopiles</taxon>
        <taxon>Ochrophyta</taxon>
        <taxon>Bolidophyceae</taxon>
        <taxon>Parmales</taxon>
        <taxon>Triparmaceae</taxon>
        <taxon>Triparma</taxon>
    </lineage>
</organism>
<evidence type="ECO:0000256" key="1">
    <source>
        <dbReference type="SAM" id="MobiDB-lite"/>
    </source>
</evidence>
<accession>A0A9W7FZK6</accession>
<feature type="non-terminal residue" evidence="3">
    <location>
        <position position="1"/>
    </location>
</feature>
<sequence>NFYDGPMIDLYRVLEIRRTATSSSIRSAYKKLSRSNHPDRFVDELRWDPEGMTVGELKGYAGENDVGVATLTDKRELVEVAKQIYRRTGEPDRALRDKIDEVNETFQIINLAHETLGDEERRRYYDLTGDWGEEIVFVPSREGGRADMGDRDEAERVRDRGRKSQMDDVQRRVYEGYLKEEREREEKEKGIREEGERVRRMKRERTEEETRREREGREVRQEMVKEKWGNLFKGVFGGD</sequence>
<protein>
    <recommendedName>
        <fullName evidence="2">J domain-containing protein</fullName>
    </recommendedName>
</protein>
<dbReference type="AlphaFoldDB" id="A0A9W7FZK6"/>
<dbReference type="InterPro" id="IPR001623">
    <property type="entry name" value="DnaJ_domain"/>
</dbReference>
<dbReference type="PROSITE" id="PS50076">
    <property type="entry name" value="DNAJ_2"/>
    <property type="match status" value="1"/>
</dbReference>
<dbReference type="Pfam" id="PF00226">
    <property type="entry name" value="DnaJ"/>
    <property type="match status" value="1"/>
</dbReference>
<dbReference type="PANTHER" id="PTHR44144:SF1">
    <property type="entry name" value="DNAJ HOMOLOG SUBFAMILY C MEMBER 9"/>
    <property type="match status" value="1"/>
</dbReference>
<keyword evidence="4" id="KW-1185">Reference proteome</keyword>
<dbReference type="SMART" id="SM00271">
    <property type="entry name" value="DnaJ"/>
    <property type="match status" value="1"/>
</dbReference>
<feature type="domain" description="J" evidence="2">
    <location>
        <begin position="9"/>
        <end position="129"/>
    </location>
</feature>
<gene>
    <name evidence="3" type="ORF">TrRE_jg8567</name>
</gene>
<dbReference type="InterPro" id="IPR052594">
    <property type="entry name" value="J_domain-containing_protein"/>
</dbReference>
<dbReference type="Gene3D" id="1.10.287.110">
    <property type="entry name" value="DnaJ domain"/>
    <property type="match status" value="1"/>
</dbReference>
<dbReference type="InterPro" id="IPR018253">
    <property type="entry name" value="DnaJ_domain_CS"/>
</dbReference>
<dbReference type="SUPFAM" id="SSF46565">
    <property type="entry name" value="Chaperone J-domain"/>
    <property type="match status" value="2"/>
</dbReference>
<dbReference type="OrthoDB" id="445556at2759"/>
<name>A0A9W7FZK6_9STRA</name>